<gene>
    <name evidence="2" type="ORF">SAMN02910350_02286</name>
</gene>
<name>A0A1G5S2N0_PSEXY</name>
<feature type="chain" id="PRO_5011729281" evidence="1">
    <location>
        <begin position="25"/>
        <end position="170"/>
    </location>
</feature>
<sequence>MKSRILMAFLVMAFTCCIACGSQAISGGDVPKGVVSEEEVQPSKNLTEEEKKQIFDEYLRNMHAKDIMTNCGVLGCKINTDFDDQADGEKSVTVQYFYDPDQIEDVAAFEDSIQNYIITNYPEADVVYTRGTPVKAPEEGEEFVGLDDIIQTLPADLNSDWNYVPVVPNK</sequence>
<dbReference type="Proteomes" id="UP000199428">
    <property type="component" value="Unassembled WGS sequence"/>
</dbReference>
<evidence type="ECO:0000313" key="3">
    <source>
        <dbReference type="Proteomes" id="UP000199428"/>
    </source>
</evidence>
<keyword evidence="1" id="KW-0732">Signal</keyword>
<dbReference type="AlphaFoldDB" id="A0A1G5S2N0"/>
<reference evidence="2 3" key="1">
    <citation type="submission" date="2016-10" db="EMBL/GenBank/DDBJ databases">
        <authorList>
            <person name="de Groot N.N."/>
        </authorList>
    </citation>
    <scope>NUCLEOTIDE SEQUENCE [LARGE SCALE GENOMIC DNA]</scope>
    <source>
        <strain evidence="2 3">DSM 10317</strain>
    </source>
</reference>
<protein>
    <submittedName>
        <fullName evidence="2">Uncharacterized protein</fullName>
    </submittedName>
</protein>
<accession>A0A1G5S2N0</accession>
<dbReference type="RefSeq" id="WP_028246158.1">
    <property type="nucleotide sequence ID" value="NZ_FMWK01000014.1"/>
</dbReference>
<feature type="signal peptide" evidence="1">
    <location>
        <begin position="1"/>
        <end position="24"/>
    </location>
</feature>
<dbReference type="EMBL" id="FMWK01000014">
    <property type="protein sequence ID" value="SCZ80428.1"/>
    <property type="molecule type" value="Genomic_DNA"/>
</dbReference>
<evidence type="ECO:0000313" key="2">
    <source>
        <dbReference type="EMBL" id="SCZ80428.1"/>
    </source>
</evidence>
<proteinExistence type="predicted"/>
<organism evidence="2 3">
    <name type="scientific">Pseudobutyrivibrio xylanivorans</name>
    <dbReference type="NCBI Taxonomy" id="185007"/>
    <lineage>
        <taxon>Bacteria</taxon>
        <taxon>Bacillati</taxon>
        <taxon>Bacillota</taxon>
        <taxon>Clostridia</taxon>
        <taxon>Lachnospirales</taxon>
        <taxon>Lachnospiraceae</taxon>
        <taxon>Pseudobutyrivibrio</taxon>
    </lineage>
</organism>
<evidence type="ECO:0000256" key="1">
    <source>
        <dbReference type="SAM" id="SignalP"/>
    </source>
</evidence>